<gene>
    <name evidence="1" type="ORF">Dsin_022374</name>
</gene>
<protein>
    <submittedName>
        <fullName evidence="1">Uncharacterized protein</fullName>
    </submittedName>
</protein>
<dbReference type="EMBL" id="JANJYJ010000007">
    <property type="protein sequence ID" value="KAK3198959.1"/>
    <property type="molecule type" value="Genomic_DNA"/>
</dbReference>
<evidence type="ECO:0000313" key="2">
    <source>
        <dbReference type="Proteomes" id="UP001281410"/>
    </source>
</evidence>
<keyword evidence="2" id="KW-1185">Reference proteome</keyword>
<reference evidence="1" key="1">
    <citation type="journal article" date="2023" name="Plant J.">
        <title>Genome sequences and population genomics provide insights into the demographic history, inbreeding, and mutation load of two 'living fossil' tree species of Dipteronia.</title>
        <authorList>
            <person name="Feng Y."/>
            <person name="Comes H.P."/>
            <person name="Chen J."/>
            <person name="Zhu S."/>
            <person name="Lu R."/>
            <person name="Zhang X."/>
            <person name="Li P."/>
            <person name="Qiu J."/>
            <person name="Olsen K.M."/>
            <person name="Qiu Y."/>
        </authorList>
    </citation>
    <scope>NUCLEOTIDE SEQUENCE</scope>
    <source>
        <strain evidence="1">NBL</strain>
    </source>
</reference>
<accession>A0AAE0A2D4</accession>
<name>A0AAE0A2D4_9ROSI</name>
<evidence type="ECO:0000313" key="1">
    <source>
        <dbReference type="EMBL" id="KAK3198959.1"/>
    </source>
</evidence>
<proteinExistence type="predicted"/>
<dbReference type="Proteomes" id="UP001281410">
    <property type="component" value="Unassembled WGS sequence"/>
</dbReference>
<comment type="caution">
    <text evidence="1">The sequence shown here is derived from an EMBL/GenBank/DDBJ whole genome shotgun (WGS) entry which is preliminary data.</text>
</comment>
<dbReference type="AlphaFoldDB" id="A0AAE0A2D4"/>
<organism evidence="1 2">
    <name type="scientific">Dipteronia sinensis</name>
    <dbReference type="NCBI Taxonomy" id="43782"/>
    <lineage>
        <taxon>Eukaryota</taxon>
        <taxon>Viridiplantae</taxon>
        <taxon>Streptophyta</taxon>
        <taxon>Embryophyta</taxon>
        <taxon>Tracheophyta</taxon>
        <taxon>Spermatophyta</taxon>
        <taxon>Magnoliopsida</taxon>
        <taxon>eudicotyledons</taxon>
        <taxon>Gunneridae</taxon>
        <taxon>Pentapetalae</taxon>
        <taxon>rosids</taxon>
        <taxon>malvids</taxon>
        <taxon>Sapindales</taxon>
        <taxon>Sapindaceae</taxon>
        <taxon>Hippocastanoideae</taxon>
        <taxon>Acereae</taxon>
        <taxon>Dipteronia</taxon>
    </lineage>
</organism>
<sequence>MTYLPYNSSENYNSVQHKLKARSLLYSRLPANPSQANCLPLPPQLIAVLVAVAPVHRRTRHLLEWERMLMLLLLPLEELKNTEVEHNKQRRISQVPGRFPFFFSNLIKHCMVLEKK</sequence>